<accession>A0A392PTM3</accession>
<dbReference type="Proteomes" id="UP000265520">
    <property type="component" value="Unassembled WGS sequence"/>
</dbReference>
<organism evidence="2 3">
    <name type="scientific">Trifolium medium</name>
    <dbReference type="NCBI Taxonomy" id="97028"/>
    <lineage>
        <taxon>Eukaryota</taxon>
        <taxon>Viridiplantae</taxon>
        <taxon>Streptophyta</taxon>
        <taxon>Embryophyta</taxon>
        <taxon>Tracheophyta</taxon>
        <taxon>Spermatophyta</taxon>
        <taxon>Magnoliopsida</taxon>
        <taxon>eudicotyledons</taxon>
        <taxon>Gunneridae</taxon>
        <taxon>Pentapetalae</taxon>
        <taxon>rosids</taxon>
        <taxon>fabids</taxon>
        <taxon>Fabales</taxon>
        <taxon>Fabaceae</taxon>
        <taxon>Papilionoideae</taxon>
        <taxon>50 kb inversion clade</taxon>
        <taxon>NPAAA clade</taxon>
        <taxon>Hologalegina</taxon>
        <taxon>IRL clade</taxon>
        <taxon>Trifolieae</taxon>
        <taxon>Trifolium</taxon>
    </lineage>
</organism>
<sequence length="64" mass="7214">IDKKHADEKHVLKNEVDAKSKGGPSRCDNQRDVYEASKRHVEILNQSEDADKKGALVNDVDVNR</sequence>
<comment type="caution">
    <text evidence="2">The sequence shown here is derived from an EMBL/GenBank/DDBJ whole genome shotgun (WGS) entry which is preliminary data.</text>
</comment>
<evidence type="ECO:0000256" key="1">
    <source>
        <dbReference type="SAM" id="MobiDB-lite"/>
    </source>
</evidence>
<dbReference type="EMBL" id="LXQA010096477">
    <property type="protein sequence ID" value="MCI15441.1"/>
    <property type="molecule type" value="Genomic_DNA"/>
</dbReference>
<keyword evidence="3" id="KW-1185">Reference proteome</keyword>
<protein>
    <submittedName>
        <fullName evidence="2">Cellulose synthase</fullName>
    </submittedName>
</protein>
<feature type="non-terminal residue" evidence="2">
    <location>
        <position position="64"/>
    </location>
</feature>
<name>A0A392PTM3_9FABA</name>
<reference evidence="2 3" key="1">
    <citation type="journal article" date="2018" name="Front. Plant Sci.">
        <title>Red Clover (Trifolium pratense) and Zigzag Clover (T. medium) - A Picture of Genomic Similarities and Differences.</title>
        <authorList>
            <person name="Dluhosova J."/>
            <person name="Istvanek J."/>
            <person name="Nedelnik J."/>
            <person name="Repkova J."/>
        </authorList>
    </citation>
    <scope>NUCLEOTIDE SEQUENCE [LARGE SCALE GENOMIC DNA]</scope>
    <source>
        <strain evidence="3">cv. 10/8</strain>
        <tissue evidence="2">Leaf</tissue>
    </source>
</reference>
<evidence type="ECO:0000313" key="3">
    <source>
        <dbReference type="Proteomes" id="UP000265520"/>
    </source>
</evidence>
<dbReference type="AlphaFoldDB" id="A0A392PTM3"/>
<feature type="region of interest" description="Disordered" evidence="1">
    <location>
        <begin position="45"/>
        <end position="64"/>
    </location>
</feature>
<feature type="compositionally biased region" description="Basic and acidic residues" evidence="1">
    <location>
        <begin position="1"/>
        <end position="20"/>
    </location>
</feature>
<feature type="non-terminal residue" evidence="2">
    <location>
        <position position="1"/>
    </location>
</feature>
<evidence type="ECO:0000313" key="2">
    <source>
        <dbReference type="EMBL" id="MCI15441.1"/>
    </source>
</evidence>
<feature type="region of interest" description="Disordered" evidence="1">
    <location>
        <begin position="1"/>
        <end position="30"/>
    </location>
</feature>
<proteinExistence type="predicted"/>